<evidence type="ECO:0000259" key="7">
    <source>
        <dbReference type="PROSITE" id="PS50076"/>
    </source>
</evidence>
<accession>A0A0D2U457</accession>
<feature type="signal peptide" evidence="6">
    <location>
        <begin position="1"/>
        <end position="32"/>
    </location>
</feature>
<evidence type="ECO:0000256" key="2">
    <source>
        <dbReference type="ARBA" id="ARBA00022729"/>
    </source>
</evidence>
<dbReference type="PANTHER" id="PTHR44140">
    <property type="entry name" value="LD25575P"/>
    <property type="match status" value="1"/>
</dbReference>
<keyword evidence="3" id="KW-0256">Endoplasmic reticulum</keyword>
<evidence type="ECO:0000256" key="4">
    <source>
        <dbReference type="PROSITE-ProRule" id="PRU00339"/>
    </source>
</evidence>
<dbReference type="Pfam" id="PF13181">
    <property type="entry name" value="TPR_8"/>
    <property type="match status" value="1"/>
</dbReference>
<feature type="compositionally biased region" description="Low complexity" evidence="5">
    <location>
        <begin position="467"/>
        <end position="479"/>
    </location>
</feature>
<dbReference type="InParanoid" id="A0A0D2U457"/>
<dbReference type="OMA" id="PFAHFQH"/>
<dbReference type="PhylomeDB" id="A0A0D2U457"/>
<dbReference type="PROSITE" id="PS50076">
    <property type="entry name" value="DNAJ_2"/>
    <property type="match status" value="1"/>
</dbReference>
<dbReference type="OrthoDB" id="1726119at2759"/>
<dbReference type="InterPro" id="IPR011990">
    <property type="entry name" value="TPR-like_helical_dom_sf"/>
</dbReference>
<dbReference type="Gene3D" id="1.25.40.10">
    <property type="entry name" value="Tetratricopeptide repeat domain"/>
    <property type="match status" value="1"/>
</dbReference>
<evidence type="ECO:0000256" key="1">
    <source>
        <dbReference type="ARBA" id="ARBA00004240"/>
    </source>
</evidence>
<name>A0A0D2U457_CAPO3</name>
<keyword evidence="2 6" id="KW-0732">Signal</keyword>
<dbReference type="InterPro" id="IPR036869">
    <property type="entry name" value="J_dom_sf"/>
</dbReference>
<proteinExistence type="predicted"/>
<dbReference type="SMART" id="SM00271">
    <property type="entry name" value="DnaJ"/>
    <property type="match status" value="1"/>
</dbReference>
<evidence type="ECO:0000313" key="8">
    <source>
        <dbReference type="EMBL" id="KJE89961.1"/>
    </source>
</evidence>
<dbReference type="Pfam" id="PF00226">
    <property type="entry name" value="DnaJ"/>
    <property type="match status" value="1"/>
</dbReference>
<keyword evidence="9" id="KW-1185">Reference proteome</keyword>
<dbReference type="Proteomes" id="UP000008743">
    <property type="component" value="Unassembled WGS sequence"/>
</dbReference>
<dbReference type="PRINTS" id="PR00625">
    <property type="entry name" value="JDOMAIN"/>
</dbReference>
<dbReference type="InterPro" id="IPR019734">
    <property type="entry name" value="TPR_rpt"/>
</dbReference>
<organism evidence="8 9">
    <name type="scientific">Capsaspora owczarzaki (strain ATCC 30864)</name>
    <dbReference type="NCBI Taxonomy" id="595528"/>
    <lineage>
        <taxon>Eukaryota</taxon>
        <taxon>Filasterea</taxon>
        <taxon>Capsaspora</taxon>
    </lineage>
</organism>
<feature type="region of interest" description="Disordered" evidence="5">
    <location>
        <begin position="450"/>
        <end position="479"/>
    </location>
</feature>
<reference evidence="9" key="1">
    <citation type="submission" date="2011-02" db="EMBL/GenBank/DDBJ databases">
        <title>The Genome Sequence of Capsaspora owczarzaki ATCC 30864.</title>
        <authorList>
            <person name="Russ C."/>
            <person name="Cuomo C."/>
            <person name="Burger G."/>
            <person name="Gray M.W."/>
            <person name="Holland P.W.H."/>
            <person name="King N."/>
            <person name="Lang F.B.F."/>
            <person name="Roger A.J."/>
            <person name="Ruiz-Trillo I."/>
            <person name="Young S.K."/>
            <person name="Zeng Q."/>
            <person name="Gargeya S."/>
            <person name="Alvarado L."/>
            <person name="Berlin A."/>
            <person name="Chapman S.B."/>
            <person name="Chen Z."/>
            <person name="Freedman E."/>
            <person name="Gellesch M."/>
            <person name="Goldberg J."/>
            <person name="Griggs A."/>
            <person name="Gujja S."/>
            <person name="Heilman E."/>
            <person name="Heiman D."/>
            <person name="Howarth C."/>
            <person name="Mehta T."/>
            <person name="Neiman D."/>
            <person name="Pearson M."/>
            <person name="Roberts A."/>
            <person name="Saif S."/>
            <person name="Shea T."/>
            <person name="Shenoy N."/>
            <person name="Sisk P."/>
            <person name="Stolte C."/>
            <person name="Sykes S."/>
            <person name="White J."/>
            <person name="Yandava C."/>
            <person name="Haas B."/>
            <person name="Nusbaum C."/>
            <person name="Birren B."/>
        </authorList>
    </citation>
    <scope>NUCLEOTIDE SEQUENCE</scope>
    <source>
        <strain evidence="9">ATCC 30864</strain>
    </source>
</reference>
<dbReference type="Pfam" id="PF13432">
    <property type="entry name" value="TPR_16"/>
    <property type="match status" value="2"/>
</dbReference>
<gene>
    <name evidence="8" type="ORF">CAOG_001354</name>
</gene>
<evidence type="ECO:0000313" key="9">
    <source>
        <dbReference type="Proteomes" id="UP000008743"/>
    </source>
</evidence>
<dbReference type="GO" id="GO:0005783">
    <property type="term" value="C:endoplasmic reticulum"/>
    <property type="evidence" value="ECO:0007669"/>
    <property type="project" value="UniProtKB-SubCell"/>
</dbReference>
<dbReference type="CDD" id="cd06257">
    <property type="entry name" value="DnaJ"/>
    <property type="match status" value="1"/>
</dbReference>
<dbReference type="eggNOG" id="KOG0624">
    <property type="taxonomic scope" value="Eukaryota"/>
</dbReference>
<dbReference type="SMART" id="SM00028">
    <property type="entry name" value="TPR"/>
    <property type="match status" value="9"/>
</dbReference>
<evidence type="ECO:0000256" key="3">
    <source>
        <dbReference type="ARBA" id="ARBA00022824"/>
    </source>
</evidence>
<dbReference type="AlphaFoldDB" id="A0A0D2U457"/>
<dbReference type="GO" id="GO:0051087">
    <property type="term" value="F:protein-folding chaperone binding"/>
    <property type="evidence" value="ECO:0007669"/>
    <property type="project" value="TreeGrafter"/>
</dbReference>
<dbReference type="STRING" id="595528.A0A0D2U457"/>
<feature type="domain" description="J" evidence="7">
    <location>
        <begin position="392"/>
        <end position="459"/>
    </location>
</feature>
<comment type="subcellular location">
    <subcellularLocation>
        <location evidence="1">Endoplasmic reticulum</location>
    </subcellularLocation>
</comment>
<dbReference type="PANTHER" id="PTHR44140:SF2">
    <property type="entry name" value="LD25575P"/>
    <property type="match status" value="1"/>
</dbReference>
<dbReference type="SUPFAM" id="SSF48452">
    <property type="entry name" value="TPR-like"/>
    <property type="match status" value="1"/>
</dbReference>
<dbReference type="PROSITE" id="PS50005">
    <property type="entry name" value="TPR"/>
    <property type="match status" value="2"/>
</dbReference>
<protein>
    <submittedName>
        <fullName evidence="8">Protein kinase inhibitor p58</fullName>
    </submittedName>
</protein>
<dbReference type="GO" id="GO:0034975">
    <property type="term" value="P:protein folding in endoplasmic reticulum"/>
    <property type="evidence" value="ECO:0007669"/>
    <property type="project" value="TreeGrafter"/>
</dbReference>
<dbReference type="RefSeq" id="XP_004349874.1">
    <property type="nucleotide sequence ID" value="XM_004349824.1"/>
</dbReference>
<sequence length="504" mass="56038">MTGFGGARWLAPRLGALVLCVLLAVHAQHAAANSNDSLESILERAKAATIAGNYPEALEHYNTAVAADPSSYVTLFKRATVLSALGRTRHAVADFDTVLGLKPDFNQARSQRAALLLKQGKADLARADFGELTKIDPNDQHARAQLAAVDTYLAQAKAGSEALKRHDFAAALGHLTAAIDIAPMNEELRRLRADAYIGAGDIQSAIGDVTRSAKLSNDNSEAFFLLSKLYYQTGDLEQALKQVRECLKLDAEHKSCHPLYKKLRMLDKHLQAADQATKQSNFEQAITKLDAAAAVDQSMVIFQVRILADKCRCYLRLRKPKEVVTTCAQVLALDANHFTALVDTAEAYLLLERYEDAVNTYQRAKSAHGDNQEIVQGLDRAQKLLKQANTRDYYKILSVARNADKKDIIKAYRREAMIWHPDKYDGEEKVAAEKRFIDIAAAKEVLTDDEKRKMYDSGNDPLDPEVQRQQQQQGFHHGGFNPFGGQQFHQQRSGGNPFNFNFHF</sequence>
<feature type="repeat" description="TPR" evidence="4">
    <location>
        <begin position="38"/>
        <end position="71"/>
    </location>
</feature>
<dbReference type="EMBL" id="KE346361">
    <property type="protein sequence ID" value="KJE89961.1"/>
    <property type="molecule type" value="Genomic_DNA"/>
</dbReference>
<feature type="chain" id="PRO_5002253133" evidence="6">
    <location>
        <begin position="33"/>
        <end position="504"/>
    </location>
</feature>
<evidence type="ECO:0000256" key="6">
    <source>
        <dbReference type="SAM" id="SignalP"/>
    </source>
</evidence>
<dbReference type="GO" id="GO:0051787">
    <property type="term" value="F:misfolded protein binding"/>
    <property type="evidence" value="ECO:0007669"/>
    <property type="project" value="TreeGrafter"/>
</dbReference>
<dbReference type="Gene3D" id="1.10.287.110">
    <property type="entry name" value="DnaJ domain"/>
    <property type="match status" value="1"/>
</dbReference>
<dbReference type="InterPro" id="IPR001623">
    <property type="entry name" value="DnaJ_domain"/>
</dbReference>
<feature type="repeat" description="TPR" evidence="4">
    <location>
        <begin position="220"/>
        <end position="253"/>
    </location>
</feature>
<evidence type="ECO:0000256" key="5">
    <source>
        <dbReference type="SAM" id="MobiDB-lite"/>
    </source>
</evidence>
<dbReference type="SUPFAM" id="SSF46565">
    <property type="entry name" value="Chaperone J-domain"/>
    <property type="match status" value="1"/>
</dbReference>
<keyword evidence="4" id="KW-0802">TPR repeat</keyword>
<dbReference type="InterPro" id="IPR051727">
    <property type="entry name" value="DnaJ_C3_Co-chaperones"/>
</dbReference>